<keyword evidence="2" id="KW-1185">Reference proteome</keyword>
<evidence type="ECO:0000313" key="2">
    <source>
        <dbReference type="Proteomes" id="UP000189857"/>
    </source>
</evidence>
<name>A0A1T4QSD6_9FIRM</name>
<dbReference type="RefSeq" id="WP_078788269.1">
    <property type="nucleotide sequence ID" value="NZ_FNHR01000025.1"/>
</dbReference>
<gene>
    <name evidence="1" type="ORF">SAMN02745110_02496</name>
</gene>
<reference evidence="1 2" key="1">
    <citation type="submission" date="2017-02" db="EMBL/GenBank/DDBJ databases">
        <authorList>
            <person name="Peterson S.W."/>
        </authorList>
    </citation>
    <scope>NUCLEOTIDE SEQUENCE [LARGE SCALE GENOMIC DNA]</scope>
    <source>
        <strain evidence="1 2">ATCC 17233</strain>
    </source>
</reference>
<accession>A0A1T4QSD6</accession>
<dbReference type="AlphaFoldDB" id="A0A1T4QSD6"/>
<sequence length="65" mass="7711">MASVPNNYEINVAKNGTHWCKIQLPDTFEVEAEKKLKQIREIFGEEYHISMTYWNCYGNIKDGWK</sequence>
<protein>
    <submittedName>
        <fullName evidence="1">Uncharacterized protein</fullName>
    </submittedName>
</protein>
<organism evidence="1 2">
    <name type="scientific">Eubacterium ruminantium</name>
    <dbReference type="NCBI Taxonomy" id="42322"/>
    <lineage>
        <taxon>Bacteria</taxon>
        <taxon>Bacillati</taxon>
        <taxon>Bacillota</taxon>
        <taxon>Clostridia</taxon>
        <taxon>Eubacteriales</taxon>
        <taxon>Eubacteriaceae</taxon>
        <taxon>Eubacterium</taxon>
    </lineage>
</organism>
<dbReference type="Proteomes" id="UP000189857">
    <property type="component" value="Unassembled WGS sequence"/>
</dbReference>
<proteinExistence type="predicted"/>
<evidence type="ECO:0000313" key="1">
    <source>
        <dbReference type="EMBL" id="SKA06401.1"/>
    </source>
</evidence>
<dbReference type="EMBL" id="FUXA01000025">
    <property type="protein sequence ID" value="SKA06401.1"/>
    <property type="molecule type" value="Genomic_DNA"/>
</dbReference>